<evidence type="ECO:0000256" key="2">
    <source>
        <dbReference type="ARBA" id="ARBA00022692"/>
    </source>
</evidence>
<keyword evidence="3" id="KW-1133">Transmembrane helix</keyword>
<dbReference type="AlphaFoldDB" id="A0A830D5Z1"/>
<dbReference type="PANTHER" id="PTHR31422:SF1">
    <property type="entry name" value="GTD-BINDING DOMAIN-CONTAINING PROTEIN"/>
    <property type="match status" value="1"/>
</dbReference>
<feature type="coiled-coil region" evidence="5">
    <location>
        <begin position="14"/>
        <end position="73"/>
    </location>
</feature>
<keyword evidence="5" id="KW-0175">Coiled coil</keyword>
<accession>A0A830D5Z1</accession>
<keyword evidence="4" id="KW-0472">Membrane</keyword>
<evidence type="ECO:0000256" key="5">
    <source>
        <dbReference type="SAM" id="Coils"/>
    </source>
</evidence>
<evidence type="ECO:0000313" key="7">
    <source>
        <dbReference type="EMBL" id="GFQ06690.1"/>
    </source>
</evidence>
<dbReference type="Proteomes" id="UP000653305">
    <property type="component" value="Unassembled WGS sequence"/>
</dbReference>
<gene>
    <name evidence="7" type="ORF">PHJA_002813000</name>
</gene>
<reference evidence="7" key="1">
    <citation type="submission" date="2020-07" db="EMBL/GenBank/DDBJ databases">
        <title>Ethylene signaling mediates host invasion by parasitic plants.</title>
        <authorList>
            <person name="Yoshida S."/>
        </authorList>
    </citation>
    <scope>NUCLEOTIDE SEQUENCE</scope>
    <source>
        <strain evidence="7">Okayama</strain>
    </source>
</reference>
<evidence type="ECO:0000256" key="3">
    <source>
        <dbReference type="ARBA" id="ARBA00022989"/>
    </source>
</evidence>
<dbReference type="InterPro" id="IPR007656">
    <property type="entry name" value="GTD-bd"/>
</dbReference>
<keyword evidence="2" id="KW-0812">Transmembrane</keyword>
<proteinExistence type="predicted"/>
<evidence type="ECO:0000259" key="6">
    <source>
        <dbReference type="PROSITE" id="PS51775"/>
    </source>
</evidence>
<feature type="domain" description="GTD-binding" evidence="6">
    <location>
        <begin position="12"/>
        <end position="110"/>
    </location>
</feature>
<dbReference type="PROSITE" id="PS51775">
    <property type="entry name" value="GTD_BINDING"/>
    <property type="match status" value="1"/>
</dbReference>
<evidence type="ECO:0000313" key="8">
    <source>
        <dbReference type="Proteomes" id="UP000653305"/>
    </source>
</evidence>
<dbReference type="Pfam" id="PF04576">
    <property type="entry name" value="Zein-binding"/>
    <property type="match status" value="1"/>
</dbReference>
<dbReference type="PANTHER" id="PTHR31422">
    <property type="entry name" value="BNAANNG28530D PROTEIN"/>
    <property type="match status" value="1"/>
</dbReference>
<dbReference type="EMBL" id="BMAC01001290">
    <property type="protein sequence ID" value="GFQ06690.1"/>
    <property type="molecule type" value="Genomic_DNA"/>
</dbReference>
<comment type="caution">
    <text evidence="7">The sequence shown here is derived from an EMBL/GenBank/DDBJ whole genome shotgun (WGS) entry which is preliminary data.</text>
</comment>
<dbReference type="GO" id="GO:0016020">
    <property type="term" value="C:membrane"/>
    <property type="evidence" value="ECO:0007669"/>
    <property type="project" value="UniProtKB-SubCell"/>
</dbReference>
<keyword evidence="8" id="KW-1185">Reference proteome</keyword>
<name>A0A830D5Z1_9LAMI</name>
<comment type="subcellular location">
    <subcellularLocation>
        <location evidence="1">Membrane</location>
    </subcellularLocation>
</comment>
<protein>
    <recommendedName>
        <fullName evidence="6">GTD-binding domain-containing protein</fullName>
    </recommendedName>
</protein>
<organism evidence="7 8">
    <name type="scientific">Phtheirospermum japonicum</name>
    <dbReference type="NCBI Taxonomy" id="374723"/>
    <lineage>
        <taxon>Eukaryota</taxon>
        <taxon>Viridiplantae</taxon>
        <taxon>Streptophyta</taxon>
        <taxon>Embryophyta</taxon>
        <taxon>Tracheophyta</taxon>
        <taxon>Spermatophyta</taxon>
        <taxon>Magnoliopsida</taxon>
        <taxon>eudicotyledons</taxon>
        <taxon>Gunneridae</taxon>
        <taxon>Pentapetalae</taxon>
        <taxon>asterids</taxon>
        <taxon>lamiids</taxon>
        <taxon>Lamiales</taxon>
        <taxon>Orobanchaceae</taxon>
        <taxon>Orobanchaceae incertae sedis</taxon>
        <taxon>Phtheirospermum</taxon>
    </lineage>
</organism>
<evidence type="ECO:0000256" key="1">
    <source>
        <dbReference type="ARBA" id="ARBA00004370"/>
    </source>
</evidence>
<dbReference type="GO" id="GO:0080115">
    <property type="term" value="F:myosin XI tail binding"/>
    <property type="evidence" value="ECO:0007669"/>
    <property type="project" value="UniProtKB-ARBA"/>
</dbReference>
<dbReference type="OrthoDB" id="1105498at2759"/>
<evidence type="ECO:0000256" key="4">
    <source>
        <dbReference type="ARBA" id="ARBA00023136"/>
    </source>
</evidence>
<sequence>MADDITLTSSEPDIAALKATLAAQQNLLQKLYNDLDAEREASASAASEALSVILRLQGEKAAVKMEAEQYKRLSEQKMSHVEESLAIIENIIYQKEMEISALDCQVQAYRYKLLSMGCLDFGDNPLQGNETGCDRADYNSIDSYWEQLRKLDVRVNLLQHVDYPSSPSVHDVFEVPQIDRDSSSWEPRGKDENETAKKDNVVVHPEAVEEPDWLKKVLKSKQMCEPSYDTSIECRLAVSDPTTSVSECRLNGISEIIEVERPVEPTNREGELKLLNEIKEGLNWLHEEIRCLKVKKMLKRDEPSLCALSEAMLYFWL</sequence>